<evidence type="ECO:0000256" key="1">
    <source>
        <dbReference type="SAM" id="SignalP"/>
    </source>
</evidence>
<evidence type="ECO:0000313" key="2">
    <source>
        <dbReference type="EMBL" id="CAD0298631.1"/>
    </source>
</evidence>
<gene>
    <name evidence="2" type="ORF">CFBP8129_00900</name>
</gene>
<feature type="signal peptide" evidence="1">
    <location>
        <begin position="1"/>
        <end position="24"/>
    </location>
</feature>
<dbReference type="EMBL" id="LR828253">
    <property type="protein sequence ID" value="CAD0298631.1"/>
    <property type="molecule type" value="Genomic_DNA"/>
</dbReference>
<dbReference type="AlphaFoldDB" id="A0A6V7B947"/>
<evidence type="ECO:0008006" key="3">
    <source>
        <dbReference type="Google" id="ProtNLM"/>
    </source>
</evidence>
<feature type="chain" id="PRO_5036192699" description="Secreted protein" evidence="1">
    <location>
        <begin position="25"/>
        <end position="219"/>
    </location>
</feature>
<accession>A0A6V7B947</accession>
<keyword evidence="1" id="KW-0732">Signal</keyword>
<reference evidence="2" key="1">
    <citation type="submission" date="2020-07" db="EMBL/GenBank/DDBJ databases">
        <authorList>
            <person name="Pothier F. J."/>
        </authorList>
    </citation>
    <scope>NUCLEOTIDE SEQUENCE</scope>
    <source>
        <strain evidence="2">CFBP 8129</strain>
    </source>
</reference>
<proteinExistence type="predicted"/>
<protein>
    <recommendedName>
        <fullName evidence="3">Secreted protein</fullName>
    </recommendedName>
</protein>
<sequence length="219" mass="23870">MKRSRSLTALLSLALVAMLPSACARPSEGIPPAAVKSQAAQATINLVNNKTDGISVQELERRLLRFVDAFKVPADMSNTRLESTLGINLGPPMDPAHPWYMMKDIPLAGGYTLYASHFQMKKGFSRMQVSVRLPDGSDPTRKPAAVCIWDAATLSKKLEDMGYKGKGKMPFQGGWIRQHWRSINEGNQGFSVALLLYQTDTESGSRECALGVQIDGGDA</sequence>
<dbReference type="EMBL" id="LR828253">
    <property type="protein sequence ID" value="CAD0298636.1"/>
    <property type="molecule type" value="Genomic_DNA"/>
</dbReference>
<name>A0A6V7B947_9XANT</name>
<organism evidence="2">
    <name type="scientific">Xanthomonas hortorum pv. gardneri</name>
    <dbReference type="NCBI Taxonomy" id="2754056"/>
    <lineage>
        <taxon>Bacteria</taxon>
        <taxon>Pseudomonadati</taxon>
        <taxon>Pseudomonadota</taxon>
        <taxon>Gammaproteobacteria</taxon>
        <taxon>Lysobacterales</taxon>
        <taxon>Lysobacteraceae</taxon>
        <taxon>Xanthomonas</taxon>
    </lineage>
</organism>